<evidence type="ECO:0000313" key="1">
    <source>
        <dbReference type="Proteomes" id="UP000694863"/>
    </source>
</evidence>
<dbReference type="Proteomes" id="UP000694863">
    <property type="component" value="Unplaced"/>
</dbReference>
<sequence>MEMKETTEHKPGKMKSTSEPLSITGVEVSPLKKFTIPKIRKKANKVYLSPCFTNTREYSFIHAALNQCRLDVNYDLQSSWQFGDTKLIYNEDLEKKFSAKRSEMRENGRHGRELEEHFCFLAIPRNELLEIYQNGLNTNTSTLKILGNPLLGIYIFRYADIALNYAHSRSITVESIVIFKVIFGKVKKIQLSLDKNKVSLDPSPNFDCHMSRNAPSLKDTIDFQAYNSAVYFYEYSIFSKPVDKPRQCLPYAIITVRFIGQKVDNLMTSLRFLSTGFPKRGERTCSLNNCTVAKRIGKGKDATVIFEHFRKPVGPFIPESCACGALNPKTNPSNAHISNSNGNGTAGNISVLETHTGQTKYKVAEHSDTCPERAHDSGLIFMPSDNTEIDNGDFLLNLTQIKCILSGLTTTFPIYNNIGSSTVITSKLIKDPRMRRREARQEKQNNITGLNDNLAVEKSLESGNSAINSSSMSTNSVSSSEPIPDDHTVLANCLEASCHQIPLDDSPSQLLSMYPKDSDHPTQSKITTTGQCTGQGNFPVLVSLSQGAPKAKNQKHNEDDVQTLQQRTSRPSKRPNLYKAVNSCTTDDRSHVSKESESSSLITVCPPNYQMSSFQNKDIIDKYIQNIEKMGNLKTYPEGNSKQRKKQNFWKDIDHYFTNEAKTNSMDNYISYQEHKESENLDSSRKNCDQILITEELEISVSSTCTRNNACELKDLAMDLENRLTPSVESFLQIHPQCSLEYENNIHTSFVLSEKQVELNKEKPNQSYIGLIPDALQEAKDISQASDKVISSRGTETAQNNISCNLSKEHLWVREKHENVLVSLEDKQKDYQEIPRSKDNSQNEPLFCETQLNKDMPLNADFKDQECESVANAKDIASSTQDNIENICGDGQQVLHTNKTVINVGERRETETHSNVETLTSEELSTTFNRGKKYLPAGTTLIGSEDAVSASRQKDAQNHGKSLEHLASTVLLEVPGSLVRTSVPREDHQRCPCQETCSSETSNLGLLLKPVLSDCETGDNANRLQDSFLQSGISENLIIQGLNLENEIEIETEQYEDAILLEQDAYTHGDELCDELPASYKDLKSRINWEALLESRNHKTEALENPRQENTNQGCSKNIYYYYSPVRNTRGERLHTLLLPDLQIRIPNIFRPGFSSTADSHALRENSYNHPSDTAEPEINEREEIPGLEISSQSSGENSDYPPDNKLGNITQESGLMTNSEASPSLDLSQNKCTNHVSGNQSSEAMLIESSSIAVNNGSSCCLAKSKTDCNDTRSEKPMESRIGKRKLHAALGDQNLPQKDLRCQNMYEKKRRLMIQNSSEGFWSLSQGQMTFSQSELHIGNALDILKFKASLGKIQCLSRKIDRTVLHLEKAHKRVHTSLEITNVGEKRSPLPKSCAAIGNNFGECCDLEGYFFSKRNDKEGKRSTSDVDKLLTHVPRPKSCTRNGEQITEHLSKNNVASTISRNDTTVHGEEFCDQEQLPESRLCLLPTSQSTSQTAYNNSSLGLPGPSELQPFSGKTRCLSPPEHLDVKLPERENHIDRNILSDIHNSEKLENHPAHSNSKSVTKEINPVADEIANASSSLSLRCMKESESVNRVKNCDATHIVRTEVNTDRLISVLESSAKDILNGDLCKPCNALSDCKRNPKVNSPIETCATPLESPEANNFTRRRAVDSINPSLIAREKCERIPQLCSAAPVTDVEGECANSYCGKQRGFAADSLATSTASSQQQEGGGKDVLKKGRCSSETPQVGGSDTENPNMDLISATDQHESYGENAFVKRLFSSDHSRLFTDQEKGSSSKECTEGRKRWTMTQAENNGNPSTGNAYHQESMTEESSCKTEYETPRILEESPCVHRRTIKNRLAGSHLRLKNTTSPKELSVTSTVPTPLSKREKGKKAKGNQGSWSGSIEHSEATCHSKPGIVGINTMPASRAHPESANGTPLPKNPISYVSELKEGHCSATHTALIAKLSQILQRADEASSLQMIQEETKACQNILPSFIKAFERDQECSFEEILVSRELLVTRNLWNNCRNTLKPCAIESLVELQMMMETLQFVENKTRLLEDKPTFRSLLWYDETQYGELLAGPRGYQQQASFYPAFQGRLKYNAFCELQKHHVQLVALSEETKREANSYYAFLRYKRQIQECEAIMEHCPDCFDFTLSVPFTCGVNFGDSLGALETIRKSTLELIGAQDDLPKAHSHPGKQDHLWIIIEMISSKVQFIKNNEAINIKIALYGLEHIFFDAMKNLVWEERIRSSNKKYSRKKYKEMLLKINQEAFSKLQDIYDTLSNDFNSKQTSSTGPEKDTVIACKKSDNLINQATISIDSHRFTLLSHPNICFVSEILDQAESTDFKTLQELTLRCTNHLEIFKEHFQILQEDNIDNIFITEENALDVVKNDNCEAVILKPQAIETYIEILMVLETVHFLKNSIAKKLDKQRFRGMLWFDLSLLPDLIHCQEKMACSSFLKDSSTDGLGKVIDTAISDLRKDLGTIYKFNEAVNCSYAVHLFSRELEELSEVKKLVKKSQCSISTYIDFMPCTASINYGNTVSELECNYNQFSALLKNVMAAPQKDLGKVAHVMKVMKTIEHMKIICAKDAKLATSIILYQMLYNRKKTFQLQKKGKMSIHVSKHEDINPPRTYVKKAPSISQCTITNVSNSSTKRPLIVDTYEDLHEQEKNTALSSCKKQKVDIKDITKINEEMAAFENPRTTRSHPQTENKIRPSASGHLKRKHAPPQEADMPGPPPASLVPLKALKDACTANPENRIDLTHSSSHVSEDFTGQQKNLYSWEKGMASSATTGKEKEKGGAAFEMCDQKSVDNTFSEDHETPSETFRKISPDGAQNSWPANTRPGIDSAALPTTSGLSKPVFHFVKGTPTNLEISETVLELQDNEIIEVSAENSACTSSSEPMLLQSKVAEPKEKHTKDTLSPSTISGGAAANITLNVNHSAEDAPPEPQSAKHAPRHRSREHSKPPTQNAAVYWNELPQSACTSTYNSEHSSGTSHPYYTWCVYQYSSISGNSVTQTYQGTTAYEAQTVPLGMLTAVASPVQNAYSNLLYPQNLRSLAENPQANISVPVNGYFQFQMPVSYNFPQPVFSQPSFPQAAYPCPPIPGVRPGGPWIYVPWQQRSFQPGH</sequence>
<protein>
    <submittedName>
        <fullName evidence="2">Testis-expressed protein 15</fullName>
    </submittedName>
</protein>
<keyword evidence="1" id="KW-1185">Reference proteome</keyword>
<name>A0AC55CTS2_ECHTE</name>
<organism evidence="1 2">
    <name type="scientific">Echinops telfairi</name>
    <name type="common">Lesser hedgehog tenrec</name>
    <dbReference type="NCBI Taxonomy" id="9371"/>
    <lineage>
        <taxon>Eukaryota</taxon>
        <taxon>Metazoa</taxon>
        <taxon>Chordata</taxon>
        <taxon>Craniata</taxon>
        <taxon>Vertebrata</taxon>
        <taxon>Euteleostomi</taxon>
        <taxon>Mammalia</taxon>
        <taxon>Eutheria</taxon>
        <taxon>Afrotheria</taxon>
        <taxon>Tenrecidae</taxon>
        <taxon>Tenrecinae</taxon>
        <taxon>Echinops</taxon>
    </lineage>
</organism>
<evidence type="ECO:0000313" key="2">
    <source>
        <dbReference type="RefSeq" id="XP_045142891.1"/>
    </source>
</evidence>
<gene>
    <name evidence="2" type="primary">TEX15</name>
</gene>
<accession>A0AC55CTS2</accession>
<dbReference type="RefSeq" id="XP_045142891.1">
    <property type="nucleotide sequence ID" value="XM_045286956.1"/>
</dbReference>
<reference evidence="2" key="1">
    <citation type="submission" date="2025-08" db="UniProtKB">
        <authorList>
            <consortium name="RefSeq"/>
        </authorList>
    </citation>
    <scope>IDENTIFICATION</scope>
</reference>
<proteinExistence type="predicted"/>